<feature type="domain" description="Conjugative transposon TraJ C-terminal" evidence="2">
    <location>
        <begin position="3"/>
        <end position="327"/>
    </location>
</feature>
<feature type="transmembrane region" description="Helical" evidence="1">
    <location>
        <begin position="21"/>
        <end position="43"/>
    </location>
</feature>
<evidence type="ECO:0000256" key="1">
    <source>
        <dbReference type="SAM" id="Phobius"/>
    </source>
</evidence>
<feature type="transmembrane region" description="Helical" evidence="1">
    <location>
        <begin position="191"/>
        <end position="212"/>
    </location>
</feature>
<organism evidence="3 4">
    <name type="scientific">Tangfeifania diversioriginum</name>
    <dbReference type="NCBI Taxonomy" id="1168035"/>
    <lineage>
        <taxon>Bacteria</taxon>
        <taxon>Pseudomonadati</taxon>
        <taxon>Bacteroidota</taxon>
        <taxon>Bacteroidia</taxon>
        <taxon>Marinilabiliales</taxon>
        <taxon>Prolixibacteraceae</taxon>
        <taxon>Tangfeifania</taxon>
    </lineage>
</organism>
<accession>A0A1M6MQF2</accession>
<keyword evidence="1" id="KW-0472">Membrane</keyword>
<feature type="transmembrane region" description="Helical" evidence="1">
    <location>
        <begin position="224"/>
        <end position="248"/>
    </location>
</feature>
<dbReference type="InterPro" id="IPR012424">
    <property type="entry name" value="Conjugative_transposon_TraJ_C"/>
</dbReference>
<protein>
    <submittedName>
        <fullName evidence="3">Bacteroides conjugative transposon TraJ protein</fullName>
    </submittedName>
</protein>
<dbReference type="RefSeq" id="WP_073172724.1">
    <property type="nucleotide sequence ID" value="NZ_FQZE01000035.1"/>
</dbReference>
<sequence length="333" mass="36552">MDTFDNLHQALRVLYTEMMPLCSDMTAVAKGIAGLGALFYVAYRVWQSLARAEPIDVYPLLRPFAIGLCILFFPTIVLGTMNAVLSPIVRGTNSILESQVLDLEKLKKDKDTIEREKMLRNPDEAYLVSDEAFDKAIDELGWGPKDLVTIAGMYAERSWYNLKKSIQEAFLNLLELIFQAAALVIDCLRTFFLIVLSILGPIAFAFSVYDGFQNTLVTWLTRYISIYLWLPVADIFSSVLAKLQALMIQKDIAEMAADPNYIPQGTDGVYITFMLIGIVGYFTIPSVAGWIVQAGGMGNYGRNVNQAATKGAAFVGGAAGAAAGNIAGKILKQ</sequence>
<dbReference type="Pfam" id="PF07863">
    <property type="entry name" value="CtnDOT_TraJ"/>
    <property type="match status" value="1"/>
</dbReference>
<keyword evidence="4" id="KW-1185">Reference proteome</keyword>
<dbReference type="STRING" id="1168035.SAMN05444280_1358"/>
<feature type="transmembrane region" description="Helical" evidence="1">
    <location>
        <begin position="63"/>
        <end position="85"/>
    </location>
</feature>
<evidence type="ECO:0000313" key="3">
    <source>
        <dbReference type="EMBL" id="SHJ85728.1"/>
    </source>
</evidence>
<name>A0A1M6MQF2_9BACT</name>
<evidence type="ECO:0000313" key="4">
    <source>
        <dbReference type="Proteomes" id="UP000184050"/>
    </source>
</evidence>
<evidence type="ECO:0000259" key="2">
    <source>
        <dbReference type="Pfam" id="PF07863"/>
    </source>
</evidence>
<dbReference type="EMBL" id="FQZE01000035">
    <property type="protein sequence ID" value="SHJ85728.1"/>
    <property type="molecule type" value="Genomic_DNA"/>
</dbReference>
<gene>
    <name evidence="3" type="ORF">SAMN05444280_1358</name>
</gene>
<reference evidence="3 4" key="1">
    <citation type="submission" date="2016-11" db="EMBL/GenBank/DDBJ databases">
        <authorList>
            <person name="Jaros S."/>
            <person name="Januszkiewicz K."/>
            <person name="Wedrychowicz H."/>
        </authorList>
    </citation>
    <scope>NUCLEOTIDE SEQUENCE [LARGE SCALE GENOMIC DNA]</scope>
    <source>
        <strain evidence="3 4">DSM 27063</strain>
    </source>
</reference>
<proteinExistence type="predicted"/>
<dbReference type="AlphaFoldDB" id="A0A1M6MQF2"/>
<dbReference type="InterPro" id="IPR022393">
    <property type="entry name" value="Conjugative_transposon_TraJ"/>
</dbReference>
<dbReference type="Proteomes" id="UP000184050">
    <property type="component" value="Unassembled WGS sequence"/>
</dbReference>
<dbReference type="OrthoDB" id="1147144at2"/>
<keyword evidence="1" id="KW-0812">Transmembrane</keyword>
<keyword evidence="1" id="KW-1133">Transmembrane helix</keyword>
<feature type="transmembrane region" description="Helical" evidence="1">
    <location>
        <begin position="268"/>
        <end position="292"/>
    </location>
</feature>
<dbReference type="NCBIfam" id="TIGR03782">
    <property type="entry name" value="Bac_Flav_CT_J"/>
    <property type="match status" value="1"/>
</dbReference>